<evidence type="ECO:0000256" key="2">
    <source>
        <dbReference type="SAM" id="MobiDB-lite"/>
    </source>
</evidence>
<comment type="caution">
    <text evidence="3">The sequence shown here is derived from an EMBL/GenBank/DDBJ whole genome shotgun (WGS) entry which is preliminary data.</text>
</comment>
<name>A0ABR3FZG4_9AGAR</name>
<dbReference type="InterPro" id="IPR051222">
    <property type="entry name" value="PPR/CCM1_RNA-binding"/>
</dbReference>
<reference evidence="3 4" key="1">
    <citation type="submission" date="2024-02" db="EMBL/GenBank/DDBJ databases">
        <title>A draft genome for the cacao thread blight pathogen Marasmius crinis-equi.</title>
        <authorList>
            <person name="Cohen S.P."/>
            <person name="Baruah I.K."/>
            <person name="Amoako-Attah I."/>
            <person name="Bukari Y."/>
            <person name="Meinhardt L.W."/>
            <person name="Bailey B.A."/>
        </authorList>
    </citation>
    <scope>NUCLEOTIDE SEQUENCE [LARGE SCALE GENOMIC DNA]</scope>
    <source>
        <strain evidence="3 4">GH-76</strain>
    </source>
</reference>
<sequence>MLDAFSLGSLSRLTTHPHLLKWLPRHVYRNSHPEQRVRLIASISSRHIPPVGGEGSSRAQPLLSLKIPRVGTASAAQQGNVEDSGVESSEEQNSRSGDEQSASRPTSEIVQSSIVVESPSFFPGRSKYQLPLRPLYGGKYLYGKKFLPSFPQHPAAETSGTDANATSPRTDIPSESPYACFYRHLHVLANTQSSSEAWEAYSSLSKLPTPQDRSQGPKIPFEHLHRLCRLLARKRPRTRTQFLRLLSILYTLRESGGMIHPFEWNALIANAGSGWRAIRPTDFKLAFDIFHEMASGMPPGSTLSPSDHPPLDDYQPVTPDMFSYNTLINIATKTLYGRAVRRATGLLRASGHSPDRFTHLALLTFFTASVQITGIRATLLKMRQQGLELGLDGVNSCIWAFNKAGRLDTVRLIYHVLRHQSLSDPRLQAENDPDGKSIAEARAKLDDECIFITEKMKPNETTFTAMIQVMAYHGDFHAAINIFLDMLASDNIEVGAPLVRGANAQGEVDYSKYSPTYAVFRALFLGFARHGTDDAECRTWSLDNLREIYHDFMAFPDLDPPSRAKLYWILLAFDKTSGHDVEIIREVWLQMEEQFSFDWGNRLRQLRAIIFSDDAEHHLHTMGFRLSPPTDEYELPTLEKEIWG</sequence>
<evidence type="ECO:0008006" key="5">
    <source>
        <dbReference type="Google" id="ProtNLM"/>
    </source>
</evidence>
<dbReference type="PANTHER" id="PTHR47942">
    <property type="entry name" value="TETRATRICOPEPTIDE REPEAT (TPR)-LIKE SUPERFAMILY PROTEIN-RELATED"/>
    <property type="match status" value="1"/>
</dbReference>
<organism evidence="3 4">
    <name type="scientific">Marasmius crinis-equi</name>
    <dbReference type="NCBI Taxonomy" id="585013"/>
    <lineage>
        <taxon>Eukaryota</taxon>
        <taxon>Fungi</taxon>
        <taxon>Dikarya</taxon>
        <taxon>Basidiomycota</taxon>
        <taxon>Agaricomycotina</taxon>
        <taxon>Agaricomycetes</taxon>
        <taxon>Agaricomycetidae</taxon>
        <taxon>Agaricales</taxon>
        <taxon>Marasmiineae</taxon>
        <taxon>Marasmiaceae</taxon>
        <taxon>Marasmius</taxon>
    </lineage>
</organism>
<dbReference type="EMBL" id="JBAHYK010000020">
    <property type="protein sequence ID" value="KAL0580924.1"/>
    <property type="molecule type" value="Genomic_DNA"/>
</dbReference>
<evidence type="ECO:0000313" key="4">
    <source>
        <dbReference type="Proteomes" id="UP001465976"/>
    </source>
</evidence>
<proteinExistence type="predicted"/>
<gene>
    <name evidence="3" type="ORF">V5O48_001118</name>
</gene>
<accession>A0ABR3FZG4</accession>
<dbReference type="Proteomes" id="UP001465976">
    <property type="component" value="Unassembled WGS sequence"/>
</dbReference>
<evidence type="ECO:0000256" key="1">
    <source>
        <dbReference type="ARBA" id="ARBA00022737"/>
    </source>
</evidence>
<protein>
    <recommendedName>
        <fullName evidence="5">Pentatricopeptide repeat-containing protein</fullName>
    </recommendedName>
</protein>
<keyword evidence="1" id="KW-0677">Repeat</keyword>
<feature type="region of interest" description="Disordered" evidence="2">
    <location>
        <begin position="71"/>
        <end position="110"/>
    </location>
</feature>
<keyword evidence="4" id="KW-1185">Reference proteome</keyword>
<evidence type="ECO:0000313" key="3">
    <source>
        <dbReference type="EMBL" id="KAL0580924.1"/>
    </source>
</evidence>
<dbReference type="InterPro" id="IPR011990">
    <property type="entry name" value="TPR-like_helical_dom_sf"/>
</dbReference>
<dbReference type="Gene3D" id="1.25.40.10">
    <property type="entry name" value="Tetratricopeptide repeat domain"/>
    <property type="match status" value="2"/>
</dbReference>
<dbReference type="PANTHER" id="PTHR47942:SF63">
    <property type="entry name" value="PENTATRICOPEPTIDE REPEAT-CONTAINING PROTEIN"/>
    <property type="match status" value="1"/>
</dbReference>